<feature type="transmembrane region" description="Helical" evidence="10">
    <location>
        <begin position="35"/>
        <end position="52"/>
    </location>
</feature>
<comment type="subcellular location">
    <subcellularLocation>
        <location evidence="1">Cell membrane</location>
        <topology evidence="1">Multi-pass membrane protein</topology>
    </subcellularLocation>
</comment>
<keyword evidence="9 10" id="KW-0472">Membrane</keyword>
<protein>
    <recommendedName>
        <fullName evidence="3">Protease PrsW</fullName>
    </recommendedName>
</protein>
<evidence type="ECO:0000313" key="12">
    <source>
        <dbReference type="Proteomes" id="UP000230447"/>
    </source>
</evidence>
<dbReference type="GO" id="GO:0008233">
    <property type="term" value="F:peptidase activity"/>
    <property type="evidence" value="ECO:0007669"/>
    <property type="project" value="UniProtKB-KW"/>
</dbReference>
<evidence type="ECO:0000256" key="10">
    <source>
        <dbReference type="SAM" id="Phobius"/>
    </source>
</evidence>
<name>A0A2G9ZEN6_9BACT</name>
<dbReference type="InterPro" id="IPR026898">
    <property type="entry name" value="PrsW"/>
</dbReference>
<accession>A0A2G9ZEN6</accession>
<keyword evidence="4" id="KW-1003">Cell membrane</keyword>
<feature type="transmembrane region" description="Helical" evidence="10">
    <location>
        <begin position="108"/>
        <end position="128"/>
    </location>
</feature>
<evidence type="ECO:0000256" key="8">
    <source>
        <dbReference type="ARBA" id="ARBA00022989"/>
    </source>
</evidence>
<gene>
    <name evidence="11" type="ORF">COX24_02640</name>
</gene>
<evidence type="ECO:0000256" key="5">
    <source>
        <dbReference type="ARBA" id="ARBA00022670"/>
    </source>
</evidence>
<feature type="transmembrane region" description="Helical" evidence="10">
    <location>
        <begin position="178"/>
        <end position="198"/>
    </location>
</feature>
<reference evidence="11 12" key="1">
    <citation type="submission" date="2017-09" db="EMBL/GenBank/DDBJ databases">
        <title>Depth-based differentiation of microbial function through sediment-hosted aquifers and enrichment of novel symbionts in the deep terrestrial subsurface.</title>
        <authorList>
            <person name="Probst A.J."/>
            <person name="Ladd B."/>
            <person name="Jarett J.K."/>
            <person name="Geller-Mcgrath D.E."/>
            <person name="Sieber C.M."/>
            <person name="Emerson J.B."/>
            <person name="Anantharaman K."/>
            <person name="Thomas B.C."/>
            <person name="Malmstrom R."/>
            <person name="Stieglmeier M."/>
            <person name="Klingl A."/>
            <person name="Woyke T."/>
            <person name="Ryan C.M."/>
            <person name="Banfield J.F."/>
        </authorList>
    </citation>
    <scope>NUCLEOTIDE SEQUENCE [LARGE SCALE GENOMIC DNA]</scope>
    <source>
        <strain evidence="11">CG23_combo_of_CG06-09_8_20_14_all_37_87_8</strain>
    </source>
</reference>
<dbReference type="Pfam" id="PF13367">
    <property type="entry name" value="PrsW-protease"/>
    <property type="match status" value="1"/>
</dbReference>
<evidence type="ECO:0000256" key="4">
    <source>
        <dbReference type="ARBA" id="ARBA00022475"/>
    </source>
</evidence>
<dbReference type="AlphaFoldDB" id="A0A2G9ZEN6"/>
<proteinExistence type="inferred from homology"/>
<keyword evidence="6 10" id="KW-0812">Transmembrane</keyword>
<evidence type="ECO:0000256" key="6">
    <source>
        <dbReference type="ARBA" id="ARBA00022692"/>
    </source>
</evidence>
<evidence type="ECO:0000256" key="9">
    <source>
        <dbReference type="ARBA" id="ARBA00023136"/>
    </source>
</evidence>
<dbReference type="PANTHER" id="PTHR36844">
    <property type="entry name" value="PROTEASE PRSW"/>
    <property type="match status" value="1"/>
</dbReference>
<evidence type="ECO:0000313" key="11">
    <source>
        <dbReference type="EMBL" id="PIP31617.1"/>
    </source>
</evidence>
<dbReference type="GO" id="GO:0005886">
    <property type="term" value="C:plasma membrane"/>
    <property type="evidence" value="ECO:0007669"/>
    <property type="project" value="UniProtKB-SubCell"/>
</dbReference>
<organism evidence="11 12">
    <name type="scientific">bacterium (Candidatus Gribaldobacteria) CG23_combo_of_CG06-09_8_20_14_all_37_87_8</name>
    <dbReference type="NCBI Taxonomy" id="2014278"/>
    <lineage>
        <taxon>Bacteria</taxon>
        <taxon>Candidatus Gribaldobacteria</taxon>
    </lineage>
</organism>
<feature type="transmembrane region" description="Helical" evidence="10">
    <location>
        <begin position="148"/>
        <end position="171"/>
    </location>
</feature>
<sequence>MIITFLLYPLGLMPSLIWLLFYLRKDKHPEPNRMVLRVFFLGAMAGFFAILLEKGFQSATQNVFLASFALDSFLAIFLGGALIEEIVKALAAKIGTFHSKELDEPIDLILYMIISALGFAALENILVLSNFHPVLNSSMAFQLMFWRFISATFLHALASGIWGCFMVFGALRSKMRYFYFVTGLLIASLLHGLYNFAIMNLRGLPRFLVPASLLLISAIFVSLSIKKIKKYKSVCNLYL</sequence>
<dbReference type="PANTHER" id="PTHR36844:SF1">
    <property type="entry name" value="PROTEASE PRSW"/>
    <property type="match status" value="1"/>
</dbReference>
<comment type="similarity">
    <text evidence="2">Belongs to the protease PrsW family.</text>
</comment>
<evidence type="ECO:0000256" key="3">
    <source>
        <dbReference type="ARBA" id="ARBA00018997"/>
    </source>
</evidence>
<evidence type="ECO:0000256" key="1">
    <source>
        <dbReference type="ARBA" id="ARBA00004651"/>
    </source>
</evidence>
<dbReference type="EMBL" id="PCSB01000056">
    <property type="protein sequence ID" value="PIP31617.1"/>
    <property type="molecule type" value="Genomic_DNA"/>
</dbReference>
<evidence type="ECO:0000256" key="2">
    <source>
        <dbReference type="ARBA" id="ARBA00009165"/>
    </source>
</evidence>
<dbReference type="GO" id="GO:0006508">
    <property type="term" value="P:proteolysis"/>
    <property type="evidence" value="ECO:0007669"/>
    <property type="project" value="UniProtKB-KW"/>
</dbReference>
<evidence type="ECO:0000256" key="7">
    <source>
        <dbReference type="ARBA" id="ARBA00022801"/>
    </source>
</evidence>
<keyword evidence="8 10" id="KW-1133">Transmembrane helix</keyword>
<dbReference type="InterPro" id="IPR023596">
    <property type="entry name" value="Peptidase_PrsW_arch/bac"/>
</dbReference>
<feature type="transmembrane region" description="Helical" evidence="10">
    <location>
        <begin position="64"/>
        <end position="87"/>
    </location>
</feature>
<keyword evidence="7" id="KW-0378">Hydrolase</keyword>
<feature type="transmembrane region" description="Helical" evidence="10">
    <location>
        <begin position="6"/>
        <end position="23"/>
    </location>
</feature>
<comment type="caution">
    <text evidence="11">The sequence shown here is derived from an EMBL/GenBank/DDBJ whole genome shotgun (WGS) entry which is preliminary data.</text>
</comment>
<keyword evidence="5" id="KW-0645">Protease</keyword>
<dbReference type="PIRSF" id="PIRSF016933">
    <property type="entry name" value="PrsW"/>
    <property type="match status" value="1"/>
</dbReference>
<feature type="transmembrane region" description="Helical" evidence="10">
    <location>
        <begin position="204"/>
        <end position="223"/>
    </location>
</feature>
<dbReference type="Proteomes" id="UP000230447">
    <property type="component" value="Unassembled WGS sequence"/>
</dbReference>